<feature type="domain" description="HNH nuclease" evidence="2">
    <location>
        <begin position="332"/>
        <end position="382"/>
    </location>
</feature>
<keyword evidence="4" id="KW-1185">Reference proteome</keyword>
<organism evidence="3 4">
    <name type="scientific">Gordonia terrae NBRC 100016</name>
    <dbReference type="NCBI Taxonomy" id="1089454"/>
    <lineage>
        <taxon>Bacteria</taxon>
        <taxon>Bacillati</taxon>
        <taxon>Actinomycetota</taxon>
        <taxon>Actinomycetes</taxon>
        <taxon>Mycobacteriales</taxon>
        <taxon>Gordoniaceae</taxon>
        <taxon>Gordonia</taxon>
    </lineage>
</organism>
<dbReference type="Pfam" id="PF01844">
    <property type="entry name" value="HNH"/>
    <property type="match status" value="1"/>
</dbReference>
<accession>A0ABQ0HAM6</accession>
<dbReference type="Gene3D" id="1.10.30.50">
    <property type="match status" value="1"/>
</dbReference>
<dbReference type="SMART" id="SM00507">
    <property type="entry name" value="HNHc"/>
    <property type="match status" value="1"/>
</dbReference>
<evidence type="ECO:0000256" key="1">
    <source>
        <dbReference type="ARBA" id="ARBA00023450"/>
    </source>
</evidence>
<evidence type="ECO:0000313" key="4">
    <source>
        <dbReference type="Proteomes" id="UP000004881"/>
    </source>
</evidence>
<dbReference type="Proteomes" id="UP000004881">
    <property type="component" value="Unassembled WGS sequence"/>
</dbReference>
<name>A0ABQ0HAM6_9ACTN</name>
<evidence type="ECO:0000259" key="2">
    <source>
        <dbReference type="SMART" id="SM00507"/>
    </source>
</evidence>
<comment type="similarity">
    <text evidence="1">Belongs to the Rv1128c/1148c/1588c/1702c/1945/3466 family.</text>
</comment>
<dbReference type="CDD" id="cd00085">
    <property type="entry name" value="HNHc"/>
    <property type="match status" value="1"/>
</dbReference>
<comment type="caution">
    <text evidence="3">The sequence shown here is derived from an EMBL/GenBank/DDBJ whole genome shotgun (WGS) entry which is preliminary data.</text>
</comment>
<dbReference type="InterPro" id="IPR002711">
    <property type="entry name" value="HNH"/>
</dbReference>
<sequence length="429" mass="47122">MWKPLVFERIVEYLGGMTPIAEMRDFVITLEPPTDPTGREIFDRLDELRLLYNVVGHQIAVHAASFEATGAADRVGSTTRGVLIEMGFAPAVAHRSIRIGERIDSLPKLGDCASDGHLATECVDAVVRGLTVIEKQTPTVLSDEDRAAYESELLAQAFSGATPTEIADHARTIAHRNADTADDAIPVAEDASLNVVNSRITDDGRVEIKADLTAVVGEKFLSMIDERSCPRPEPDGSEDRRTRDQRWADGFELLMDQAAIGATLDTSGSPRTQLLVTIPADAKDPARLPWVGPVSQTTAKRLACDALVSEIVLDGEGVPLQMGTSRRLFPSHLRKAIIVRDLCCIKCGAPAAHTQVHHIVPWVDGGPTDLDNGCLLCQRCHTQVHHHGWEVTMGYDRHPWLIPPADIDPQRRPRPAYNRRTMRLDDVFV</sequence>
<dbReference type="InterPro" id="IPR003870">
    <property type="entry name" value="DUF222"/>
</dbReference>
<reference evidence="3 4" key="1">
    <citation type="submission" date="2012-02" db="EMBL/GenBank/DDBJ databases">
        <title>Whole genome shotgun sequence of Gordonia terrae NBRC 100016.</title>
        <authorList>
            <person name="Takarada H."/>
            <person name="Hosoyama A."/>
            <person name="Tsuchikane K."/>
            <person name="Katsumata H."/>
            <person name="Yamazaki S."/>
            <person name="Fujita N."/>
        </authorList>
    </citation>
    <scope>NUCLEOTIDE SEQUENCE [LARGE SCALE GENOMIC DNA]</scope>
    <source>
        <strain evidence="3 4">NBRC 100016</strain>
    </source>
</reference>
<evidence type="ECO:0000313" key="3">
    <source>
        <dbReference type="EMBL" id="GAB42902.1"/>
    </source>
</evidence>
<protein>
    <recommendedName>
        <fullName evidence="2">HNH nuclease domain-containing protein</fullName>
    </recommendedName>
</protein>
<gene>
    <name evidence="3" type="ORF">GOTRE_028_00200</name>
</gene>
<dbReference type="EMBL" id="BAFD01000028">
    <property type="protein sequence ID" value="GAB42902.1"/>
    <property type="molecule type" value="Genomic_DNA"/>
</dbReference>
<proteinExistence type="inferred from homology"/>
<dbReference type="Pfam" id="PF02720">
    <property type="entry name" value="DUF222"/>
    <property type="match status" value="1"/>
</dbReference>
<dbReference type="InterPro" id="IPR003615">
    <property type="entry name" value="HNH_nuc"/>
</dbReference>